<evidence type="ECO:0000259" key="2">
    <source>
        <dbReference type="Pfam" id="PF04366"/>
    </source>
</evidence>
<evidence type="ECO:0000256" key="1">
    <source>
        <dbReference type="SAM" id="SignalP"/>
    </source>
</evidence>
<dbReference type="PANTHER" id="PTHR15629">
    <property type="entry name" value="SH3YL1 PROTEIN"/>
    <property type="match status" value="1"/>
</dbReference>
<evidence type="ECO:0000313" key="4">
    <source>
        <dbReference type="Proteomes" id="UP001165576"/>
    </source>
</evidence>
<name>A0ABT3WHL6_9PROT</name>
<feature type="domain" description="Ysc84 actin-binding" evidence="2">
    <location>
        <begin position="107"/>
        <end position="223"/>
    </location>
</feature>
<dbReference type="PANTHER" id="PTHR15629:SF2">
    <property type="entry name" value="SH3 DOMAIN-CONTAINING YSC84-LIKE PROTEIN 1"/>
    <property type="match status" value="1"/>
</dbReference>
<dbReference type="CDD" id="cd11524">
    <property type="entry name" value="SYLF"/>
    <property type="match status" value="1"/>
</dbReference>
<evidence type="ECO:0000313" key="3">
    <source>
        <dbReference type="EMBL" id="MCX5617715.1"/>
    </source>
</evidence>
<sequence>MIKPLSFISRTLAVAAGLLAVNAHAASTTSKQQSLVDQATFAVQSAFVDSKVHAHASRMLSETKAVVVCPDVTKMSLIFGGSGGQCVLLARGANNSWSNPAFYRLSAGSFGLQAGYQHSQLFFFITTQKALLSLMDHEYSFDASAAAAFGNDGSGTQNTPKEVYAMQKSNGVFAGASLGGSKLKPDNAANRAYYNQIVGPEDIVIHMQVNNTAADPLRRVVMKVFNH</sequence>
<feature type="signal peptide" evidence="1">
    <location>
        <begin position="1"/>
        <end position="25"/>
    </location>
</feature>
<dbReference type="InterPro" id="IPR051702">
    <property type="entry name" value="SH3_domain_YSC84-like"/>
</dbReference>
<organism evidence="3 4">
    <name type="scientific">Bombella pluederhausensis</name>
    <dbReference type="NCBI Taxonomy" id="2967336"/>
    <lineage>
        <taxon>Bacteria</taxon>
        <taxon>Pseudomonadati</taxon>
        <taxon>Pseudomonadota</taxon>
        <taxon>Alphaproteobacteria</taxon>
        <taxon>Acetobacterales</taxon>
        <taxon>Acetobacteraceae</taxon>
        <taxon>Bombella</taxon>
    </lineage>
</organism>
<feature type="chain" id="PRO_5045447138" evidence="1">
    <location>
        <begin position="26"/>
        <end position="227"/>
    </location>
</feature>
<dbReference type="EMBL" id="JANIDY010000001">
    <property type="protein sequence ID" value="MCX5617715.1"/>
    <property type="molecule type" value="Genomic_DNA"/>
</dbReference>
<keyword evidence="4" id="KW-1185">Reference proteome</keyword>
<comment type="caution">
    <text evidence="3">The sequence shown here is derived from an EMBL/GenBank/DDBJ whole genome shotgun (WGS) entry which is preliminary data.</text>
</comment>
<protein>
    <submittedName>
        <fullName evidence="3">Lipid-binding SYLF domain-containing protein</fullName>
    </submittedName>
</protein>
<reference evidence="3" key="1">
    <citation type="submission" date="2022-07" db="EMBL/GenBank/DDBJ databases">
        <title>Bombella genomes.</title>
        <authorList>
            <person name="Harer L."/>
            <person name="Styblova S."/>
            <person name="Ehrmann M."/>
        </authorList>
    </citation>
    <scope>NUCLEOTIDE SEQUENCE</scope>
    <source>
        <strain evidence="3">TMW 2.2543</strain>
    </source>
</reference>
<dbReference type="RefSeq" id="WP_266116182.1">
    <property type="nucleotide sequence ID" value="NZ_JANIDY010000001.1"/>
</dbReference>
<accession>A0ABT3WHL6</accession>
<dbReference type="InterPro" id="IPR007461">
    <property type="entry name" value="Ysc84_actin-binding"/>
</dbReference>
<gene>
    <name evidence="3" type="ORF">NQF86_03380</name>
</gene>
<dbReference type="Proteomes" id="UP001165576">
    <property type="component" value="Unassembled WGS sequence"/>
</dbReference>
<dbReference type="Pfam" id="PF04366">
    <property type="entry name" value="Ysc84"/>
    <property type="match status" value="1"/>
</dbReference>
<proteinExistence type="predicted"/>
<keyword evidence="1" id="KW-0732">Signal</keyword>